<feature type="region of interest" description="Disordered" evidence="2">
    <location>
        <begin position="1"/>
        <end position="35"/>
    </location>
</feature>
<comment type="caution">
    <text evidence="3">The sequence shown here is derived from an EMBL/GenBank/DDBJ whole genome shotgun (WGS) entry which is preliminary data.</text>
</comment>
<evidence type="ECO:0000313" key="3">
    <source>
        <dbReference type="EMBL" id="GEU51395.1"/>
    </source>
</evidence>
<evidence type="ECO:0000256" key="1">
    <source>
        <dbReference type="SAM" id="Coils"/>
    </source>
</evidence>
<feature type="compositionally biased region" description="Pro residues" evidence="2">
    <location>
        <begin position="11"/>
        <end position="20"/>
    </location>
</feature>
<accession>A0A6L2KTP1</accession>
<dbReference type="EMBL" id="BKCJ010002860">
    <property type="protein sequence ID" value="GEU51395.1"/>
    <property type="molecule type" value="Genomic_DNA"/>
</dbReference>
<sequence length="461" mass="53076">MPIASASPSPTSAPSPPPQDQPSTLPASPPQEQPTTTFESFMSLLTTLMETCATLSQKVVELEQDKHTQALEILQLKKRVKKLEKKKRSKRMHPNMRKIKAIDADEGITLVDVETQEEVVAMDVEPHGRINQEEVNTVSKDVSAAEPTVFDDEEVIMTMAQTLIKMKAEKAKLLDEQIAQRLHDEEVQKAVARDKQVKANLERALELQTQYDDKEENINWSAVAEQVQERHLDIIKKYQSLKKKHVLVAQARKNMILYLKNMTGYKMQHFRGMTYDKTLFKPDKDVEEPKKKRVGDETMLQESFKKLRVAEVSGSKSTQEIPSNDLKEMFEEDVQNIRWKKEKFSSVVPCKDKEKALWVELKRLFEPDADDVLWKLQIYMHAPLTWKLYTNCRVHHVSSTRGHDIFMLIEKDYPLSNAVMILMLSGKLQVKEDNEMARDLVIKIFMEANKPKSKSLDTSSK</sequence>
<evidence type="ECO:0000256" key="2">
    <source>
        <dbReference type="SAM" id="MobiDB-lite"/>
    </source>
</evidence>
<organism evidence="3">
    <name type="scientific">Tanacetum cinerariifolium</name>
    <name type="common">Dalmatian daisy</name>
    <name type="synonym">Chrysanthemum cinerariifolium</name>
    <dbReference type="NCBI Taxonomy" id="118510"/>
    <lineage>
        <taxon>Eukaryota</taxon>
        <taxon>Viridiplantae</taxon>
        <taxon>Streptophyta</taxon>
        <taxon>Embryophyta</taxon>
        <taxon>Tracheophyta</taxon>
        <taxon>Spermatophyta</taxon>
        <taxon>Magnoliopsida</taxon>
        <taxon>eudicotyledons</taxon>
        <taxon>Gunneridae</taxon>
        <taxon>Pentapetalae</taxon>
        <taxon>asterids</taxon>
        <taxon>campanulids</taxon>
        <taxon>Asterales</taxon>
        <taxon>Asteraceae</taxon>
        <taxon>Asteroideae</taxon>
        <taxon>Anthemideae</taxon>
        <taxon>Anthemidinae</taxon>
        <taxon>Tanacetum</taxon>
    </lineage>
</organism>
<feature type="coiled-coil region" evidence="1">
    <location>
        <begin position="45"/>
        <end position="93"/>
    </location>
</feature>
<proteinExistence type="predicted"/>
<feature type="compositionally biased region" description="Low complexity" evidence="2">
    <location>
        <begin position="1"/>
        <end position="10"/>
    </location>
</feature>
<dbReference type="AlphaFoldDB" id="A0A6L2KTP1"/>
<reference evidence="3" key="1">
    <citation type="journal article" date="2019" name="Sci. Rep.">
        <title>Draft genome of Tanacetum cinerariifolium, the natural source of mosquito coil.</title>
        <authorList>
            <person name="Yamashiro T."/>
            <person name="Shiraishi A."/>
            <person name="Satake H."/>
            <person name="Nakayama K."/>
        </authorList>
    </citation>
    <scope>NUCLEOTIDE SEQUENCE</scope>
</reference>
<keyword evidence="1" id="KW-0175">Coiled coil</keyword>
<protein>
    <submittedName>
        <fullName evidence="3">Uncharacterized protein</fullName>
    </submittedName>
</protein>
<name>A0A6L2KTP1_TANCI</name>
<gene>
    <name evidence="3" type="ORF">Tci_023373</name>
</gene>